<feature type="transmembrane region" description="Helical" evidence="1">
    <location>
        <begin position="287"/>
        <end position="304"/>
    </location>
</feature>
<keyword evidence="1" id="KW-0812">Transmembrane</keyword>
<evidence type="ECO:0000313" key="2">
    <source>
        <dbReference type="EMBL" id="MBE5036628.1"/>
    </source>
</evidence>
<name>A0ABR9R0J0_9FIRM</name>
<feature type="transmembrane region" description="Helical" evidence="1">
    <location>
        <begin position="391"/>
        <end position="409"/>
    </location>
</feature>
<evidence type="ECO:0000256" key="1">
    <source>
        <dbReference type="SAM" id="Phobius"/>
    </source>
</evidence>
<feature type="transmembrane region" description="Helical" evidence="1">
    <location>
        <begin position="195"/>
        <end position="226"/>
    </location>
</feature>
<keyword evidence="1" id="KW-1133">Transmembrane helix</keyword>
<gene>
    <name evidence="2" type="ORF">INF35_02335</name>
</gene>
<feature type="transmembrane region" description="Helical" evidence="1">
    <location>
        <begin position="347"/>
        <end position="370"/>
    </location>
</feature>
<dbReference type="Proteomes" id="UP000768567">
    <property type="component" value="Unassembled WGS sequence"/>
</dbReference>
<feature type="transmembrane region" description="Helical" evidence="1">
    <location>
        <begin position="16"/>
        <end position="34"/>
    </location>
</feature>
<feature type="transmembrane region" description="Helical" evidence="1">
    <location>
        <begin position="316"/>
        <end position="335"/>
    </location>
</feature>
<comment type="caution">
    <text evidence="2">The sequence shown here is derived from an EMBL/GenBank/DDBJ whole genome shotgun (WGS) entry which is preliminary data.</text>
</comment>
<feature type="transmembrane region" description="Helical" evidence="1">
    <location>
        <begin position="232"/>
        <end position="249"/>
    </location>
</feature>
<proteinExistence type="predicted"/>
<feature type="transmembrane region" description="Helical" evidence="1">
    <location>
        <begin position="98"/>
        <end position="121"/>
    </location>
</feature>
<reference evidence="2 3" key="1">
    <citation type="submission" date="2020-10" db="EMBL/GenBank/DDBJ databases">
        <title>ChiBAC.</title>
        <authorList>
            <person name="Zenner C."/>
            <person name="Hitch T.C.A."/>
            <person name="Clavel T."/>
        </authorList>
    </citation>
    <scope>NUCLEOTIDE SEQUENCE [LARGE SCALE GENOMIC DNA]</scope>
    <source>
        <strain evidence="2 3">DSM 109015</strain>
    </source>
</reference>
<keyword evidence="3" id="KW-1185">Reference proteome</keyword>
<dbReference type="RefSeq" id="WP_193499921.1">
    <property type="nucleotide sequence ID" value="NZ_JADCKC010000001.1"/>
</dbReference>
<evidence type="ECO:0008006" key="4">
    <source>
        <dbReference type="Google" id="ProtNLM"/>
    </source>
</evidence>
<protein>
    <recommendedName>
        <fullName evidence="4">DUF2723 domain-containing protein</fullName>
    </recommendedName>
</protein>
<dbReference type="Pfam" id="PF19528">
    <property type="entry name" value="DUF6056"/>
    <property type="match status" value="1"/>
</dbReference>
<organism evidence="2 3">
    <name type="scientific">Gemmiger gallinarum</name>
    <dbReference type="NCBI Taxonomy" id="2779354"/>
    <lineage>
        <taxon>Bacteria</taxon>
        <taxon>Bacillati</taxon>
        <taxon>Bacillota</taxon>
        <taxon>Clostridia</taxon>
        <taxon>Eubacteriales</taxon>
        <taxon>Gemmiger</taxon>
    </lineage>
</organism>
<evidence type="ECO:0000313" key="3">
    <source>
        <dbReference type="Proteomes" id="UP000768567"/>
    </source>
</evidence>
<dbReference type="InterPro" id="IPR045691">
    <property type="entry name" value="DUF6056"/>
</dbReference>
<accession>A0ABR9R0J0</accession>
<feature type="transmembrane region" description="Helical" evidence="1">
    <location>
        <begin position="164"/>
        <end position="183"/>
    </location>
</feature>
<feature type="transmembrane region" description="Helical" evidence="1">
    <location>
        <begin position="133"/>
        <end position="152"/>
    </location>
</feature>
<keyword evidence="1" id="KW-0472">Membrane</keyword>
<sequence length="498" mass="54604">MNLFEDETSLRRIRRALCIGMLVLLIPVFVAALFNRPSADDYVYAAQTHAVVQQWGVDWGKLLQSAAETDLYFYNNWQGLYVSAFLLALQPAIFGGQWYAVTTFLIVGLLFAGALGLSAAVFGRLWPNGKAPVFFAALTFTFAVVQGMPNQVEGLYWYNGAMNYIPFFVLTMLVAALLFRTYTGGKRRSKLMCTVLCCLLCAVIGGGHHVVILLALMLLALAVVLFARKKSAWPVAPLVVCLGGLYFNMTSPGTQVRMSGFSSASLPEAVVKSLILSVLSVIRWLDLPLVALLLLLTPVLWRLVQSREIPASAFRCPWVPAAATFVLVWGMIWLPSYTMGGIGPGRLINVVWMTFLIGVLVSWAYFLGWLSRVKKPAARLPFAGLDLRKGLAVGGALVLCIACIGGRTVKEGLDNRFATSLEAAWELANGTPQAYAAALDEREAILSDPGVTDAVIRPLTEDERPYLLFFSDVEPGPDTWGLTEYYGKQSVYIQENES</sequence>
<dbReference type="EMBL" id="JADCKC010000001">
    <property type="protein sequence ID" value="MBE5036628.1"/>
    <property type="molecule type" value="Genomic_DNA"/>
</dbReference>